<dbReference type="eggNOG" id="COG3709">
    <property type="taxonomic scope" value="Bacteria"/>
</dbReference>
<dbReference type="InterPro" id="IPR009389">
    <property type="entry name" value="DUF1045"/>
</dbReference>
<dbReference type="EMBL" id="ADCP02000001">
    <property type="protein sequence ID" value="EFV43096.1"/>
    <property type="molecule type" value="Genomic_DNA"/>
</dbReference>
<reference evidence="1 2" key="2">
    <citation type="submission" date="2013-04" db="EMBL/GenBank/DDBJ databases">
        <title>The Genome Sequence of Bilophila wadsworthia 3_1_6.</title>
        <authorList>
            <consortium name="The Broad Institute Genomics Platform"/>
            <person name="Earl A."/>
            <person name="Ward D."/>
            <person name="Feldgarden M."/>
            <person name="Gevers D."/>
            <person name="Sibley C."/>
            <person name="Strauss J."/>
            <person name="Allen-Vercoe E."/>
            <person name="Walker B."/>
            <person name="Young S."/>
            <person name="Zeng Q."/>
            <person name="Gargeya S."/>
            <person name="Fitzgerald M."/>
            <person name="Haas B."/>
            <person name="Abouelleil A."/>
            <person name="Allen A.W."/>
            <person name="Alvarado L."/>
            <person name="Arachchi H.M."/>
            <person name="Berlin A.M."/>
            <person name="Chapman S.B."/>
            <person name="Gainer-Dewar J."/>
            <person name="Goldberg J."/>
            <person name="Griggs A."/>
            <person name="Gujja S."/>
            <person name="Hansen M."/>
            <person name="Howarth C."/>
            <person name="Imamovic A."/>
            <person name="Ireland A."/>
            <person name="Larimer J."/>
            <person name="McCowan C."/>
            <person name="Murphy C."/>
            <person name="Pearson M."/>
            <person name="Poon T.W."/>
            <person name="Priest M."/>
            <person name="Roberts A."/>
            <person name="Saif S."/>
            <person name="Shea T."/>
            <person name="Sisk P."/>
            <person name="Sykes S."/>
            <person name="Wortman J."/>
            <person name="Nusbaum C."/>
            <person name="Birren B."/>
        </authorList>
    </citation>
    <scope>NUCLEOTIDE SEQUENCE [LARGE SCALE GENOMIC DNA]</scope>
    <source>
        <strain evidence="1 2">3_1_6</strain>
    </source>
</reference>
<accession>E5YA95</accession>
<evidence type="ECO:0000313" key="2">
    <source>
        <dbReference type="Proteomes" id="UP000006034"/>
    </source>
</evidence>
<evidence type="ECO:0000313" key="1">
    <source>
        <dbReference type="EMBL" id="EFV43096.1"/>
    </source>
</evidence>
<keyword evidence="2" id="KW-1185">Reference proteome</keyword>
<name>E5YA95_BILW3</name>
<dbReference type="STRING" id="563192.HMPREF0179_03115"/>
<gene>
    <name evidence="1" type="ORF">HMPREF0179_03115</name>
</gene>
<dbReference type="Proteomes" id="UP000006034">
    <property type="component" value="Unassembled WGS sequence"/>
</dbReference>
<protein>
    <recommendedName>
        <fullName evidence="3">Phosphonate metabolism protein</fullName>
    </recommendedName>
</protein>
<sequence>MPARYAVYYAPSAGDVLHQAMTPLLGRDALGGLNVPQATPPGVDPVFWKAVTRVPAHYGLHATLKAPFELRHSGMDSQLLRSTGEVASRFLPFAIPSLSLAYLGKEEKGFYALVPSTKCSLLSFLERACVMDLDAFRAPLKTEDVARRGHLSLEERSNLYMWGYHRVLDSFQFHITLTDGIADAGLRALVGAGLRKALEGVLDAPLRIDALTLFKQENRNRPFSAVARLPFANVQTAQETA</sequence>
<proteinExistence type="predicted"/>
<dbReference type="HOGENOM" id="CLU_074099_0_0_7"/>
<dbReference type="RefSeq" id="WP_005029567.1">
    <property type="nucleotide sequence ID" value="NZ_KE150238.1"/>
</dbReference>
<dbReference type="AlphaFoldDB" id="E5YA95"/>
<dbReference type="GeneID" id="78084496"/>
<reference evidence="1 2" key="1">
    <citation type="submission" date="2010-10" db="EMBL/GenBank/DDBJ databases">
        <authorList>
            <consortium name="The Broad Institute Genome Sequencing Platform"/>
            <person name="Ward D."/>
            <person name="Earl A."/>
            <person name="Feldgarden M."/>
            <person name="Young S.K."/>
            <person name="Gargeya S."/>
            <person name="Zeng Q."/>
            <person name="Alvarado L."/>
            <person name="Berlin A."/>
            <person name="Bochicchio J."/>
            <person name="Chapman S.B."/>
            <person name="Chen Z."/>
            <person name="Freedman E."/>
            <person name="Gellesch M."/>
            <person name="Goldberg J."/>
            <person name="Griggs A."/>
            <person name="Gujja S."/>
            <person name="Heilman E."/>
            <person name="Heiman D."/>
            <person name="Howarth C."/>
            <person name="Mehta T."/>
            <person name="Neiman D."/>
            <person name="Pearson M."/>
            <person name="Roberts A."/>
            <person name="Saif S."/>
            <person name="Shea T."/>
            <person name="Shenoy N."/>
            <person name="Sisk P."/>
            <person name="Stolte C."/>
            <person name="Sykes S."/>
            <person name="White J."/>
            <person name="Yandava C."/>
            <person name="Allen-Vercoe E."/>
            <person name="Sibley C."/>
            <person name="Ambrose C.E."/>
            <person name="Strauss J."/>
            <person name="Daigneault M."/>
            <person name="Haas B."/>
            <person name="Nusbaum C."/>
            <person name="Birren B."/>
        </authorList>
    </citation>
    <scope>NUCLEOTIDE SEQUENCE [LARGE SCALE GENOMIC DNA]</scope>
    <source>
        <strain evidence="1 2">3_1_6</strain>
    </source>
</reference>
<dbReference type="Pfam" id="PF06299">
    <property type="entry name" value="DUF1045"/>
    <property type="match status" value="1"/>
</dbReference>
<evidence type="ECO:0008006" key="3">
    <source>
        <dbReference type="Google" id="ProtNLM"/>
    </source>
</evidence>
<dbReference type="PIRSF" id="PIRSF033328">
    <property type="entry name" value="Phest_Mll4975"/>
    <property type="match status" value="1"/>
</dbReference>
<organism evidence="1 2">
    <name type="scientific">Bilophila wadsworthia (strain 3_1_6)</name>
    <dbReference type="NCBI Taxonomy" id="563192"/>
    <lineage>
        <taxon>Bacteria</taxon>
        <taxon>Pseudomonadati</taxon>
        <taxon>Thermodesulfobacteriota</taxon>
        <taxon>Desulfovibrionia</taxon>
        <taxon>Desulfovibrionales</taxon>
        <taxon>Desulfovibrionaceae</taxon>
        <taxon>Bilophila</taxon>
    </lineage>
</organism>
<comment type="caution">
    <text evidence="1">The sequence shown here is derived from an EMBL/GenBank/DDBJ whole genome shotgun (WGS) entry which is preliminary data.</text>
</comment>
<dbReference type="OrthoDB" id="4954742at2"/>